<dbReference type="AlphaFoldDB" id="A0A918MQU8"/>
<reference evidence="2" key="1">
    <citation type="journal article" date="2014" name="Int. J. Syst. Evol. Microbiol.">
        <title>Complete genome sequence of Corynebacterium casei LMG S-19264T (=DSM 44701T), isolated from a smear-ripened cheese.</title>
        <authorList>
            <consortium name="US DOE Joint Genome Institute (JGI-PGF)"/>
            <person name="Walter F."/>
            <person name="Albersmeier A."/>
            <person name="Kalinowski J."/>
            <person name="Ruckert C."/>
        </authorList>
    </citation>
    <scope>NUCLEOTIDE SEQUENCE</scope>
    <source>
        <strain evidence="2">JCM 4490</strain>
    </source>
</reference>
<evidence type="ECO:0000313" key="2">
    <source>
        <dbReference type="EMBL" id="GGW45762.1"/>
    </source>
</evidence>
<comment type="caution">
    <text evidence="2">The sequence shown here is derived from an EMBL/GenBank/DDBJ whole genome shotgun (WGS) entry which is preliminary data.</text>
</comment>
<organism evidence="2 3">
    <name type="scientific">Streptomyces lucensis JCM 4490</name>
    <dbReference type="NCBI Taxonomy" id="1306176"/>
    <lineage>
        <taxon>Bacteria</taxon>
        <taxon>Bacillati</taxon>
        <taxon>Actinomycetota</taxon>
        <taxon>Actinomycetes</taxon>
        <taxon>Kitasatosporales</taxon>
        <taxon>Streptomycetaceae</taxon>
        <taxon>Streptomyces</taxon>
    </lineage>
</organism>
<proteinExistence type="predicted"/>
<reference evidence="2" key="2">
    <citation type="submission" date="2020-09" db="EMBL/GenBank/DDBJ databases">
        <authorList>
            <person name="Sun Q."/>
            <person name="Ohkuma M."/>
        </authorList>
    </citation>
    <scope>NUCLEOTIDE SEQUENCE</scope>
    <source>
        <strain evidence="2">JCM 4490</strain>
    </source>
</reference>
<evidence type="ECO:0000313" key="3">
    <source>
        <dbReference type="Proteomes" id="UP000620224"/>
    </source>
</evidence>
<evidence type="ECO:0000256" key="1">
    <source>
        <dbReference type="SAM" id="MobiDB-lite"/>
    </source>
</evidence>
<protein>
    <submittedName>
        <fullName evidence="2">Uncharacterized protein</fullName>
    </submittedName>
</protein>
<feature type="region of interest" description="Disordered" evidence="1">
    <location>
        <begin position="1"/>
        <end position="25"/>
    </location>
</feature>
<dbReference type="Proteomes" id="UP000620224">
    <property type="component" value="Unassembled WGS sequence"/>
</dbReference>
<sequence length="56" mass="5703">MDTGTDMDGARMIAPGSLGNSTGAVQQNGGLRTNGLIFNYVGPGNARQVNRGADHA</sequence>
<keyword evidence="3" id="KW-1185">Reference proteome</keyword>
<accession>A0A918MQU8</accession>
<name>A0A918MQU8_9ACTN</name>
<gene>
    <name evidence="2" type="ORF">GCM10010503_22920</name>
</gene>
<dbReference type="EMBL" id="BMUE01000004">
    <property type="protein sequence ID" value="GGW45762.1"/>
    <property type="molecule type" value="Genomic_DNA"/>
</dbReference>